<feature type="transmembrane region" description="Helical" evidence="1">
    <location>
        <begin position="58"/>
        <end position="76"/>
    </location>
</feature>
<sequence length="87" mass="9725">MEKIKKESDEVRHELQEKMVGYIAGALGLVAGLAWNEAIKAFIENLFPLAKDTLAAKFIYAVIITLVVGLTTVYLIKFLGKKEENKQ</sequence>
<organism evidence="2 3">
    <name type="scientific">Candidatus Colwellbacteria bacterium RIFCSPHIGHO2_02_FULL_43_15</name>
    <dbReference type="NCBI Taxonomy" id="1797686"/>
    <lineage>
        <taxon>Bacteria</taxon>
        <taxon>Candidatus Colwelliibacteriota</taxon>
    </lineage>
</organism>
<dbReference type="AlphaFoldDB" id="A0A1G1YZ83"/>
<keyword evidence="1" id="KW-0472">Membrane</keyword>
<proteinExistence type="predicted"/>
<gene>
    <name evidence="2" type="ORF">A3D47_01115</name>
</gene>
<evidence type="ECO:0000313" key="3">
    <source>
        <dbReference type="Proteomes" id="UP000178651"/>
    </source>
</evidence>
<protein>
    <submittedName>
        <fullName evidence="2">Uncharacterized protein</fullName>
    </submittedName>
</protein>
<dbReference type="Pfam" id="PF18898">
    <property type="entry name" value="DUF5654"/>
    <property type="match status" value="1"/>
</dbReference>
<accession>A0A1G1YZ83</accession>
<feature type="transmembrane region" description="Helical" evidence="1">
    <location>
        <begin position="20"/>
        <end position="38"/>
    </location>
</feature>
<evidence type="ECO:0000313" key="2">
    <source>
        <dbReference type="EMBL" id="OGY57549.1"/>
    </source>
</evidence>
<reference evidence="2 3" key="1">
    <citation type="journal article" date="2016" name="Nat. Commun.">
        <title>Thousands of microbial genomes shed light on interconnected biogeochemical processes in an aquifer system.</title>
        <authorList>
            <person name="Anantharaman K."/>
            <person name="Brown C.T."/>
            <person name="Hug L.A."/>
            <person name="Sharon I."/>
            <person name="Castelle C.J."/>
            <person name="Probst A.J."/>
            <person name="Thomas B.C."/>
            <person name="Singh A."/>
            <person name="Wilkins M.J."/>
            <person name="Karaoz U."/>
            <person name="Brodie E.L."/>
            <person name="Williams K.H."/>
            <person name="Hubbard S.S."/>
            <person name="Banfield J.F."/>
        </authorList>
    </citation>
    <scope>NUCLEOTIDE SEQUENCE [LARGE SCALE GENOMIC DNA]</scope>
</reference>
<comment type="caution">
    <text evidence="2">The sequence shown here is derived from an EMBL/GenBank/DDBJ whole genome shotgun (WGS) entry which is preliminary data.</text>
</comment>
<evidence type="ECO:0000256" key="1">
    <source>
        <dbReference type="SAM" id="Phobius"/>
    </source>
</evidence>
<keyword evidence="1" id="KW-1133">Transmembrane helix</keyword>
<name>A0A1G1YZ83_9BACT</name>
<keyword evidence="1" id="KW-0812">Transmembrane</keyword>
<dbReference type="InterPro" id="IPR043713">
    <property type="entry name" value="DUF5654"/>
</dbReference>
<dbReference type="Proteomes" id="UP000178651">
    <property type="component" value="Unassembled WGS sequence"/>
</dbReference>
<dbReference type="EMBL" id="MHIU01000030">
    <property type="protein sequence ID" value="OGY57549.1"/>
    <property type="molecule type" value="Genomic_DNA"/>
</dbReference>